<evidence type="ECO:0000256" key="12">
    <source>
        <dbReference type="HAMAP-Rule" id="MF_02208"/>
    </source>
</evidence>
<dbReference type="HAMAP" id="MF_00639">
    <property type="entry name" value="MurD"/>
    <property type="match status" value="1"/>
</dbReference>
<name>A0A9Q9ML95_9ACTN</name>
<dbReference type="GO" id="GO:0008764">
    <property type="term" value="F:UDP-N-acetylmuramoylalanine-D-glutamate ligase activity"/>
    <property type="evidence" value="ECO:0007669"/>
    <property type="project" value="InterPro"/>
</dbReference>
<evidence type="ECO:0000256" key="1">
    <source>
        <dbReference type="ARBA" id="ARBA00004496"/>
    </source>
</evidence>
<dbReference type="OrthoDB" id="9809796at2"/>
<dbReference type="EMBL" id="CP073767">
    <property type="protein sequence ID" value="UWZ56651.1"/>
    <property type="molecule type" value="Genomic_DNA"/>
</dbReference>
<evidence type="ECO:0000313" key="14">
    <source>
        <dbReference type="EMBL" id="UWZ56651.1"/>
    </source>
</evidence>
<evidence type="ECO:0000256" key="3">
    <source>
        <dbReference type="ARBA" id="ARBA00022490"/>
    </source>
</evidence>
<dbReference type="HAMAP" id="MF_02208">
    <property type="entry name" value="MurD2_subfam"/>
    <property type="match status" value="1"/>
</dbReference>
<evidence type="ECO:0000259" key="13">
    <source>
        <dbReference type="Pfam" id="PF08245"/>
    </source>
</evidence>
<dbReference type="GO" id="GO:0051301">
    <property type="term" value="P:cell division"/>
    <property type="evidence" value="ECO:0007669"/>
    <property type="project" value="UniProtKB-KW"/>
</dbReference>
<dbReference type="NCBIfam" id="TIGR01087">
    <property type="entry name" value="murD"/>
    <property type="match status" value="1"/>
</dbReference>
<dbReference type="EC" id="6.3.2.53" evidence="12"/>
<keyword evidence="3 12" id="KW-0963">Cytoplasm</keyword>
<dbReference type="GO" id="GO:0005737">
    <property type="term" value="C:cytoplasm"/>
    <property type="evidence" value="ECO:0007669"/>
    <property type="project" value="UniProtKB-SubCell"/>
</dbReference>
<dbReference type="GO" id="GO:0009252">
    <property type="term" value="P:peptidoglycan biosynthetic process"/>
    <property type="evidence" value="ECO:0007669"/>
    <property type="project" value="UniProtKB-UniRule"/>
</dbReference>
<protein>
    <recommendedName>
        <fullName evidence="12">UDP-N-acetylmuramoyl-L-alanine--L-glutamate ligase</fullName>
        <ecNumber evidence="12">6.3.2.53</ecNumber>
    </recommendedName>
    <alternativeName>
        <fullName evidence="12">UDP-N-acetylmuramoyl-L-alanyl-L-glutamate synthetase</fullName>
        <shortName evidence="12">UDP-MurNAc-L-Ala-L-Glu synthetase</shortName>
    </alternativeName>
</protein>
<keyword evidence="4 12" id="KW-0436">Ligase</keyword>
<dbReference type="InterPro" id="IPR005762">
    <property type="entry name" value="MurD"/>
</dbReference>
<dbReference type="GO" id="GO:0071555">
    <property type="term" value="P:cell wall organization"/>
    <property type="evidence" value="ECO:0007669"/>
    <property type="project" value="UniProtKB-KW"/>
</dbReference>
<keyword evidence="10 12" id="KW-0131">Cell cycle</keyword>
<evidence type="ECO:0000313" key="15">
    <source>
        <dbReference type="Proteomes" id="UP001058003"/>
    </source>
</evidence>
<proteinExistence type="inferred from homology"/>
<accession>A0A9Q9ML95</accession>
<dbReference type="Gene3D" id="3.40.50.720">
    <property type="entry name" value="NAD(P)-binding Rossmann-like Domain"/>
    <property type="match status" value="1"/>
</dbReference>
<comment type="catalytic activity">
    <reaction evidence="12">
        <text>UDP-N-acetyl-alpha-D-muramoyl-L-alanine + L-glutamate + ATP = UDP-N-acetyl-alpha-D-muramoyl-L-alanyl-L-glutamate + ADP + phosphate + H(+)</text>
        <dbReference type="Rhea" id="RHEA:58816"/>
        <dbReference type="ChEBI" id="CHEBI:15378"/>
        <dbReference type="ChEBI" id="CHEBI:29985"/>
        <dbReference type="ChEBI" id="CHEBI:30616"/>
        <dbReference type="ChEBI" id="CHEBI:43474"/>
        <dbReference type="ChEBI" id="CHEBI:83898"/>
        <dbReference type="ChEBI" id="CHEBI:142725"/>
        <dbReference type="ChEBI" id="CHEBI:456216"/>
        <dbReference type="EC" id="6.3.2.53"/>
    </reaction>
</comment>
<dbReference type="SUPFAM" id="SSF53623">
    <property type="entry name" value="MurD-like peptide ligases, catalytic domain"/>
    <property type="match status" value="1"/>
</dbReference>
<dbReference type="KEGG" id="daur:Daura_11030"/>
<evidence type="ECO:0000256" key="2">
    <source>
        <dbReference type="ARBA" id="ARBA00004752"/>
    </source>
</evidence>
<feature type="domain" description="Mur ligase central" evidence="13">
    <location>
        <begin position="116"/>
        <end position="280"/>
    </location>
</feature>
<reference evidence="14" key="1">
    <citation type="submission" date="2021-04" db="EMBL/GenBank/DDBJ databases">
        <title>Dactylosporangium aurantiacum NRRL B-8018 full assembly.</title>
        <authorList>
            <person name="Hartkoorn R.C."/>
            <person name="Beaudoing E."/>
            <person name="Hot D."/>
        </authorList>
    </citation>
    <scope>NUCLEOTIDE SEQUENCE</scope>
    <source>
        <strain evidence="14">NRRL B-8018</strain>
    </source>
</reference>
<evidence type="ECO:0000256" key="7">
    <source>
        <dbReference type="ARBA" id="ARBA00022840"/>
    </source>
</evidence>
<keyword evidence="7 12" id="KW-0067">ATP-binding</keyword>
<dbReference type="SUPFAM" id="SSF51984">
    <property type="entry name" value="MurCD N-terminal domain"/>
    <property type="match status" value="1"/>
</dbReference>
<comment type="function">
    <text evidence="12">Cell wall formation. Catalyzes the addition of L-glutamate to the nucleotide precursor UDP-N-acetylmuramoyl-L-alanine.</text>
</comment>
<dbReference type="Pfam" id="PF21799">
    <property type="entry name" value="MurD-like_N"/>
    <property type="match status" value="1"/>
</dbReference>
<comment type="pathway">
    <text evidence="2 12">Cell wall biogenesis; peptidoglycan biosynthesis.</text>
</comment>
<keyword evidence="5 12" id="KW-0132">Cell division</keyword>
<keyword evidence="11 12" id="KW-0961">Cell wall biogenesis/degradation</keyword>
<evidence type="ECO:0000256" key="4">
    <source>
        <dbReference type="ARBA" id="ARBA00022598"/>
    </source>
</evidence>
<dbReference type="Proteomes" id="UP001058003">
    <property type="component" value="Chromosome"/>
</dbReference>
<dbReference type="InterPro" id="IPR013221">
    <property type="entry name" value="Mur_ligase_cen"/>
</dbReference>
<evidence type="ECO:0000256" key="11">
    <source>
        <dbReference type="ARBA" id="ARBA00023316"/>
    </source>
</evidence>
<gene>
    <name evidence="12" type="primary">murD2</name>
    <name evidence="14" type="ORF">Daura_11030</name>
</gene>
<dbReference type="Pfam" id="PF08245">
    <property type="entry name" value="Mur_ligase_M"/>
    <property type="match status" value="1"/>
</dbReference>
<keyword evidence="8 12" id="KW-0133">Cell shape</keyword>
<evidence type="ECO:0000256" key="10">
    <source>
        <dbReference type="ARBA" id="ARBA00023306"/>
    </source>
</evidence>
<dbReference type="PANTHER" id="PTHR43692">
    <property type="entry name" value="UDP-N-ACETYLMURAMOYLALANINE--D-GLUTAMATE LIGASE"/>
    <property type="match status" value="1"/>
</dbReference>
<dbReference type="InterPro" id="IPR043687">
    <property type="entry name" value="MurD2"/>
</dbReference>
<keyword evidence="9 12" id="KW-0573">Peptidoglycan synthesis</keyword>
<dbReference type="GO" id="GO:0005524">
    <property type="term" value="F:ATP binding"/>
    <property type="evidence" value="ECO:0007669"/>
    <property type="project" value="UniProtKB-UniRule"/>
</dbReference>
<comment type="similarity">
    <text evidence="12">Belongs to the MurCDEF family. MurD2 subfamily.</text>
</comment>
<keyword evidence="15" id="KW-1185">Reference proteome</keyword>
<dbReference type="PANTHER" id="PTHR43692:SF1">
    <property type="entry name" value="UDP-N-ACETYLMURAMOYLALANINE--D-GLUTAMATE LIGASE"/>
    <property type="match status" value="1"/>
</dbReference>
<evidence type="ECO:0000256" key="5">
    <source>
        <dbReference type="ARBA" id="ARBA00022618"/>
    </source>
</evidence>
<dbReference type="RefSeq" id="WP_033361232.1">
    <property type="nucleotide sequence ID" value="NZ_CP073767.1"/>
</dbReference>
<evidence type="ECO:0000256" key="9">
    <source>
        <dbReference type="ARBA" id="ARBA00022984"/>
    </source>
</evidence>
<keyword evidence="6 12" id="KW-0547">Nucleotide-binding</keyword>
<evidence type="ECO:0000256" key="8">
    <source>
        <dbReference type="ARBA" id="ARBA00022960"/>
    </source>
</evidence>
<feature type="binding site" evidence="12">
    <location>
        <begin position="118"/>
        <end position="124"/>
    </location>
    <ligand>
        <name>ATP</name>
        <dbReference type="ChEBI" id="CHEBI:30616"/>
    </ligand>
</feature>
<evidence type="ECO:0000256" key="6">
    <source>
        <dbReference type="ARBA" id="ARBA00022741"/>
    </source>
</evidence>
<dbReference type="AlphaFoldDB" id="A0A9Q9ML95"/>
<dbReference type="InterPro" id="IPR036565">
    <property type="entry name" value="Mur-like_cat_sf"/>
</dbReference>
<comment type="subcellular location">
    <subcellularLocation>
        <location evidence="1 12">Cytoplasm</location>
    </subcellularLocation>
</comment>
<dbReference type="Gene3D" id="3.90.190.20">
    <property type="entry name" value="Mur ligase, C-terminal domain"/>
    <property type="match status" value="1"/>
</dbReference>
<dbReference type="SUPFAM" id="SSF53244">
    <property type="entry name" value="MurD-like peptide ligases, peptide-binding domain"/>
    <property type="match status" value="1"/>
</dbReference>
<dbReference type="InterPro" id="IPR036615">
    <property type="entry name" value="Mur_ligase_C_dom_sf"/>
</dbReference>
<dbReference type="Gene3D" id="3.40.1190.10">
    <property type="entry name" value="Mur-like, catalytic domain"/>
    <property type="match status" value="1"/>
</dbReference>
<organism evidence="14 15">
    <name type="scientific">Dactylosporangium aurantiacum</name>
    <dbReference type="NCBI Taxonomy" id="35754"/>
    <lineage>
        <taxon>Bacteria</taxon>
        <taxon>Bacillati</taxon>
        <taxon>Actinomycetota</taxon>
        <taxon>Actinomycetes</taxon>
        <taxon>Micromonosporales</taxon>
        <taxon>Micromonosporaceae</taxon>
        <taxon>Dactylosporangium</taxon>
    </lineage>
</organism>
<sequence length="449" mass="47083">MQLADLRDRRVAVWGTGREGVAAVRAIAPVGPASLVAVDDRQNFLTTDWSPQLAALAPLHTGPAAFDALSAADVVVRSPGVAQTHPWMVRLRAAGSRVTGGTALWMAAHRDRTVGITGSKGKSTTSSLVSHLLAAAGRPNELGGNIGIPVLDLPPAPAYVLELSAYQCADLDDSPRVAAVTSLFPEHLDWTGGEDEYYRVKLNLVANGPAAVVVHAGSAAVLGELARRHPGLPLHVVGGEDSFHVRDGVFHLGAAPLFPRSALRLLGAHNEANLCVALGVLQAYGVDVRDAAPALEAALGAFAGLPHRLERIEDPSGLTFVDDSLSTIPQAAVHAIEAFRDRPLTVLLGGEDRGVDYTPLRDYFEAATVPTTVIGMPDSGARLVSLLDGLPLVTTYVADSLVDAVALARKVTPAGGVVLMSPAAPSYGRFDNYAHRSRVFRQAIEDSAP</sequence>
<dbReference type="GO" id="GO:0008360">
    <property type="term" value="P:regulation of cell shape"/>
    <property type="evidence" value="ECO:0007669"/>
    <property type="project" value="UniProtKB-KW"/>
</dbReference>